<dbReference type="AlphaFoldDB" id="A0AAW1VNQ8"/>
<accession>A0AAW1VNQ8</accession>
<gene>
    <name evidence="2" type="ORF">M0R45_000293</name>
</gene>
<name>A0AAW1VNQ8_RUBAR</name>
<reference evidence="2 3" key="1">
    <citation type="journal article" date="2023" name="G3 (Bethesda)">
        <title>A chromosome-length genome assembly and annotation of blackberry (Rubus argutus, cv. 'Hillquist').</title>
        <authorList>
            <person name="Bruna T."/>
            <person name="Aryal R."/>
            <person name="Dudchenko O."/>
            <person name="Sargent D.J."/>
            <person name="Mead D."/>
            <person name="Buti M."/>
            <person name="Cavallini A."/>
            <person name="Hytonen T."/>
            <person name="Andres J."/>
            <person name="Pham M."/>
            <person name="Weisz D."/>
            <person name="Mascagni F."/>
            <person name="Usai G."/>
            <person name="Natali L."/>
            <person name="Bassil N."/>
            <person name="Fernandez G.E."/>
            <person name="Lomsadze A."/>
            <person name="Armour M."/>
            <person name="Olukolu B."/>
            <person name="Poorten T."/>
            <person name="Britton C."/>
            <person name="Davik J."/>
            <person name="Ashrafi H."/>
            <person name="Aiden E.L."/>
            <person name="Borodovsky M."/>
            <person name="Worthington M."/>
        </authorList>
    </citation>
    <scope>NUCLEOTIDE SEQUENCE [LARGE SCALE GENOMIC DNA]</scope>
    <source>
        <strain evidence="2">PI 553951</strain>
    </source>
</reference>
<sequence length="73" mass="7833">MSPCSIQSRCKAQSSRQRQTRAVPKSPIHNSTHKATINSNPQQPTTRSYQSTTITPSSPRALAVTADHGVSSA</sequence>
<evidence type="ECO:0000313" key="3">
    <source>
        <dbReference type="Proteomes" id="UP001457282"/>
    </source>
</evidence>
<evidence type="ECO:0000313" key="2">
    <source>
        <dbReference type="EMBL" id="KAK9905321.1"/>
    </source>
</evidence>
<keyword evidence="3" id="KW-1185">Reference proteome</keyword>
<evidence type="ECO:0000256" key="1">
    <source>
        <dbReference type="SAM" id="MobiDB-lite"/>
    </source>
</evidence>
<feature type="region of interest" description="Disordered" evidence="1">
    <location>
        <begin position="1"/>
        <end position="73"/>
    </location>
</feature>
<proteinExistence type="predicted"/>
<dbReference type="EMBL" id="JBEDUW010000150">
    <property type="protein sequence ID" value="KAK9905321.1"/>
    <property type="molecule type" value="Genomic_DNA"/>
</dbReference>
<organism evidence="2 3">
    <name type="scientific">Rubus argutus</name>
    <name type="common">Southern blackberry</name>
    <dbReference type="NCBI Taxonomy" id="59490"/>
    <lineage>
        <taxon>Eukaryota</taxon>
        <taxon>Viridiplantae</taxon>
        <taxon>Streptophyta</taxon>
        <taxon>Embryophyta</taxon>
        <taxon>Tracheophyta</taxon>
        <taxon>Spermatophyta</taxon>
        <taxon>Magnoliopsida</taxon>
        <taxon>eudicotyledons</taxon>
        <taxon>Gunneridae</taxon>
        <taxon>Pentapetalae</taxon>
        <taxon>rosids</taxon>
        <taxon>fabids</taxon>
        <taxon>Rosales</taxon>
        <taxon>Rosaceae</taxon>
        <taxon>Rosoideae</taxon>
        <taxon>Rosoideae incertae sedis</taxon>
        <taxon>Rubus</taxon>
    </lineage>
</organism>
<dbReference type="Proteomes" id="UP001457282">
    <property type="component" value="Unassembled WGS sequence"/>
</dbReference>
<protein>
    <submittedName>
        <fullName evidence="2">Uncharacterized protein</fullName>
    </submittedName>
</protein>
<feature type="compositionally biased region" description="Polar residues" evidence="1">
    <location>
        <begin position="28"/>
        <end position="58"/>
    </location>
</feature>
<feature type="compositionally biased region" description="Polar residues" evidence="1">
    <location>
        <begin position="1"/>
        <end position="17"/>
    </location>
</feature>
<comment type="caution">
    <text evidence="2">The sequence shown here is derived from an EMBL/GenBank/DDBJ whole genome shotgun (WGS) entry which is preliminary data.</text>
</comment>